<evidence type="ECO:0000256" key="1">
    <source>
        <dbReference type="SAM" id="SignalP"/>
    </source>
</evidence>
<evidence type="ECO:0000313" key="3">
    <source>
        <dbReference type="Proteomes" id="UP000827092"/>
    </source>
</evidence>
<name>A0AAV6U8J5_9ARAC</name>
<gene>
    <name evidence="2" type="ORF">JTE90_025429</name>
</gene>
<feature type="chain" id="PRO_5043316540" evidence="1">
    <location>
        <begin position="20"/>
        <end position="97"/>
    </location>
</feature>
<accession>A0AAV6U8J5</accession>
<proteinExistence type="predicted"/>
<dbReference type="EMBL" id="JAFNEN010000565">
    <property type="protein sequence ID" value="KAG8180379.1"/>
    <property type="molecule type" value="Genomic_DNA"/>
</dbReference>
<protein>
    <submittedName>
        <fullName evidence="2">Uncharacterized protein</fullName>
    </submittedName>
</protein>
<reference evidence="2 3" key="1">
    <citation type="journal article" date="2022" name="Nat. Ecol. Evol.">
        <title>A masculinizing supergene underlies an exaggerated male reproductive morph in a spider.</title>
        <authorList>
            <person name="Hendrickx F."/>
            <person name="De Corte Z."/>
            <person name="Sonet G."/>
            <person name="Van Belleghem S.M."/>
            <person name="Kostlbacher S."/>
            <person name="Vangestel C."/>
        </authorList>
    </citation>
    <scope>NUCLEOTIDE SEQUENCE [LARGE SCALE GENOMIC DNA]</scope>
    <source>
        <strain evidence="2">W744_W776</strain>
    </source>
</reference>
<feature type="signal peptide" evidence="1">
    <location>
        <begin position="1"/>
        <end position="19"/>
    </location>
</feature>
<organism evidence="2 3">
    <name type="scientific">Oedothorax gibbosus</name>
    <dbReference type="NCBI Taxonomy" id="931172"/>
    <lineage>
        <taxon>Eukaryota</taxon>
        <taxon>Metazoa</taxon>
        <taxon>Ecdysozoa</taxon>
        <taxon>Arthropoda</taxon>
        <taxon>Chelicerata</taxon>
        <taxon>Arachnida</taxon>
        <taxon>Araneae</taxon>
        <taxon>Araneomorphae</taxon>
        <taxon>Entelegynae</taxon>
        <taxon>Araneoidea</taxon>
        <taxon>Linyphiidae</taxon>
        <taxon>Erigoninae</taxon>
        <taxon>Oedothorax</taxon>
    </lineage>
</organism>
<dbReference type="AlphaFoldDB" id="A0AAV6U8J5"/>
<dbReference type="Proteomes" id="UP000827092">
    <property type="component" value="Unassembled WGS sequence"/>
</dbReference>
<comment type="caution">
    <text evidence="2">The sequence shown here is derived from an EMBL/GenBank/DDBJ whole genome shotgun (WGS) entry which is preliminary data.</text>
</comment>
<keyword evidence="1" id="KW-0732">Signal</keyword>
<sequence length="97" mass="11366">MKSLIFFYLAALAINCVMCTFPQEEEVEKKEVKVPVISYPTSYYYPYHYYPYPSSYYKPAASYAYSYVRASQVNDHGNGLIFLDPDFRPTLWDNAML</sequence>
<evidence type="ECO:0000313" key="2">
    <source>
        <dbReference type="EMBL" id="KAG8180379.1"/>
    </source>
</evidence>
<keyword evidence="3" id="KW-1185">Reference proteome</keyword>